<sequence length="109" mass="10739">MTMMLAPYTSALRMPRARVPERLVKKLTVMGSSGKMQGIITAAKPPSRPAKNVTHKEDWAGAGAAGWLAGVAGAAGLAVAEVAARLAAAGAVAVSVALAAGAASSTGVN</sequence>
<name>A0ABP8QM03_9BACT</name>
<proteinExistence type="predicted"/>
<evidence type="ECO:0000313" key="3">
    <source>
        <dbReference type="Proteomes" id="UP001501243"/>
    </source>
</evidence>
<reference evidence="3" key="1">
    <citation type="journal article" date="2019" name="Int. J. Syst. Evol. Microbiol.">
        <title>The Global Catalogue of Microorganisms (GCM) 10K type strain sequencing project: providing services to taxonomists for standard genome sequencing and annotation.</title>
        <authorList>
            <consortium name="The Broad Institute Genomics Platform"/>
            <consortium name="The Broad Institute Genome Sequencing Center for Infectious Disease"/>
            <person name="Wu L."/>
            <person name="Ma J."/>
        </authorList>
    </citation>
    <scope>NUCLEOTIDE SEQUENCE [LARGE SCALE GENOMIC DNA]</scope>
    <source>
        <strain evidence="3">JCM 17841</strain>
    </source>
</reference>
<keyword evidence="3" id="KW-1185">Reference proteome</keyword>
<dbReference type="EMBL" id="BAABGQ010000008">
    <property type="protein sequence ID" value="GAA4506141.1"/>
    <property type="molecule type" value="Genomic_DNA"/>
</dbReference>
<comment type="caution">
    <text evidence="2">The sequence shown here is derived from an EMBL/GenBank/DDBJ whole genome shotgun (WGS) entry which is preliminary data.</text>
</comment>
<keyword evidence="1" id="KW-1133">Transmembrane helix</keyword>
<keyword evidence="1" id="KW-0812">Transmembrane</keyword>
<accession>A0ABP8QM03</accession>
<protein>
    <submittedName>
        <fullName evidence="2">Uncharacterized protein</fullName>
    </submittedName>
</protein>
<dbReference type="Proteomes" id="UP001501243">
    <property type="component" value="Unassembled WGS sequence"/>
</dbReference>
<evidence type="ECO:0000313" key="2">
    <source>
        <dbReference type="EMBL" id="GAA4506141.1"/>
    </source>
</evidence>
<feature type="transmembrane region" description="Helical" evidence="1">
    <location>
        <begin position="59"/>
        <end position="79"/>
    </location>
</feature>
<keyword evidence="1" id="KW-0472">Membrane</keyword>
<gene>
    <name evidence="2" type="ORF">GCM10023172_35020</name>
</gene>
<feature type="transmembrane region" description="Helical" evidence="1">
    <location>
        <begin position="86"/>
        <end position="104"/>
    </location>
</feature>
<organism evidence="2 3">
    <name type="scientific">Hymenobacter ginsengisoli</name>
    <dbReference type="NCBI Taxonomy" id="1051626"/>
    <lineage>
        <taxon>Bacteria</taxon>
        <taxon>Pseudomonadati</taxon>
        <taxon>Bacteroidota</taxon>
        <taxon>Cytophagia</taxon>
        <taxon>Cytophagales</taxon>
        <taxon>Hymenobacteraceae</taxon>
        <taxon>Hymenobacter</taxon>
    </lineage>
</organism>
<evidence type="ECO:0000256" key="1">
    <source>
        <dbReference type="SAM" id="Phobius"/>
    </source>
</evidence>